<evidence type="ECO:0000313" key="2">
    <source>
        <dbReference type="Proteomes" id="UP001595722"/>
    </source>
</evidence>
<reference evidence="2" key="1">
    <citation type="journal article" date="2019" name="Int. J. Syst. Evol. Microbiol.">
        <title>The Global Catalogue of Microorganisms (GCM) 10K type strain sequencing project: providing services to taxonomists for standard genome sequencing and annotation.</title>
        <authorList>
            <consortium name="The Broad Institute Genomics Platform"/>
            <consortium name="The Broad Institute Genome Sequencing Center for Infectious Disease"/>
            <person name="Wu L."/>
            <person name="Ma J."/>
        </authorList>
    </citation>
    <scope>NUCLEOTIDE SEQUENCE [LARGE SCALE GENOMIC DNA]</scope>
    <source>
        <strain evidence="2">KCTC 42424</strain>
    </source>
</reference>
<dbReference type="EMBL" id="JBHRYB010000005">
    <property type="protein sequence ID" value="MFC3679874.1"/>
    <property type="molecule type" value="Genomic_DNA"/>
</dbReference>
<sequence length="194" mass="22203">MQILARDKIKLVLLLTVLFLPVPLAWSMWVWKVGLPEDNVAHGDVLPLISNIRDWPLLTPIYTHPAGHWYLIFRCQPDVPDCQLRDEMWRLHRALGRDAGRVQRWFLLAENREDPVAGQFRGEQVALLPASVNGSQLGDYMIWLADPQGQVVVSYGGQVDISDVFDDLRHLLKRNPALPQWQAQITSRAEDSHD</sequence>
<name>A0ABV7VQU1_9GAMM</name>
<evidence type="ECO:0000313" key="1">
    <source>
        <dbReference type="EMBL" id="MFC3679874.1"/>
    </source>
</evidence>
<keyword evidence="2" id="KW-1185">Reference proteome</keyword>
<gene>
    <name evidence="1" type="ORF">ACFOMG_07085</name>
</gene>
<dbReference type="RefSeq" id="WP_376865672.1">
    <property type="nucleotide sequence ID" value="NZ_JBHRYB010000005.1"/>
</dbReference>
<dbReference type="Proteomes" id="UP001595722">
    <property type="component" value="Unassembled WGS sequence"/>
</dbReference>
<accession>A0ABV7VQU1</accession>
<organism evidence="1 2">
    <name type="scientific">Bacterioplanoides pacificum</name>
    <dbReference type="NCBI Taxonomy" id="1171596"/>
    <lineage>
        <taxon>Bacteria</taxon>
        <taxon>Pseudomonadati</taxon>
        <taxon>Pseudomonadota</taxon>
        <taxon>Gammaproteobacteria</taxon>
        <taxon>Oceanospirillales</taxon>
        <taxon>Oceanospirillaceae</taxon>
        <taxon>Bacterioplanoides</taxon>
    </lineage>
</organism>
<comment type="caution">
    <text evidence="1">The sequence shown here is derived from an EMBL/GenBank/DDBJ whole genome shotgun (WGS) entry which is preliminary data.</text>
</comment>
<proteinExistence type="predicted"/>
<protein>
    <submittedName>
        <fullName evidence="1">Uncharacterized protein</fullName>
    </submittedName>
</protein>